<dbReference type="GO" id="GO:0005829">
    <property type="term" value="C:cytosol"/>
    <property type="evidence" value="ECO:0007669"/>
    <property type="project" value="TreeGrafter"/>
</dbReference>
<keyword evidence="1" id="KW-0812">Transmembrane</keyword>
<protein>
    <recommendedName>
        <fullName evidence="4">Expp1 protein</fullName>
    </recommendedName>
</protein>
<keyword evidence="1" id="KW-0472">Membrane</keyword>
<keyword evidence="3" id="KW-1185">Reference proteome</keyword>
<keyword evidence="1" id="KW-1133">Transmembrane helix</keyword>
<dbReference type="STRING" id="4540.A0A3L6TTA8"/>
<dbReference type="AlphaFoldDB" id="A0A3L6TTA8"/>
<evidence type="ECO:0008006" key="4">
    <source>
        <dbReference type="Google" id="ProtNLM"/>
    </source>
</evidence>
<evidence type="ECO:0000256" key="1">
    <source>
        <dbReference type="SAM" id="Phobius"/>
    </source>
</evidence>
<sequence>MRYTVLIGTGFCCCYFHPYSRPPLDRPHRCHHDSTPLSSSPLFFFFKKKGRKRRKRSKPAWLVATTGPANLAAAMAATAATPSPCRALLVLALAVTCLAQLAAGDTNGVYEPCSDAWIQRGDGFTFGVVFAGYNAFFSGNTQLSPCDRRLNLASSGQLAVFRPKVDEISLLTINTTTGFNPASAGGFMVAFAGRKYAARSAPIFVSNTSVTVSSFTLVLEFKKGRLQNLHWKKDGCGACTGKSNFVCLGKQTCAIRTQSCKTQGPVDCSIGIQLAFSGTDKHESVLNSWYEVSNLRQYSLYGLYSNLKDSLTGQFNKFF</sequence>
<accession>A0A3L6TTA8</accession>
<feature type="transmembrane region" description="Helical" evidence="1">
    <location>
        <begin position="59"/>
        <end position="80"/>
    </location>
</feature>
<dbReference type="PANTHER" id="PTHR21454:SF34">
    <property type="entry name" value="EXPRESSED PROTEIN"/>
    <property type="match status" value="1"/>
</dbReference>
<dbReference type="OrthoDB" id="1885051at2759"/>
<dbReference type="Proteomes" id="UP000275267">
    <property type="component" value="Unassembled WGS sequence"/>
</dbReference>
<dbReference type="GO" id="GO:0046872">
    <property type="term" value="F:metal ion binding"/>
    <property type="evidence" value="ECO:0007669"/>
    <property type="project" value="InterPro"/>
</dbReference>
<dbReference type="PANTHER" id="PTHR21454">
    <property type="entry name" value="DPH3 HOMOLOG-RELATED"/>
    <property type="match status" value="1"/>
</dbReference>
<dbReference type="InterPro" id="IPR044248">
    <property type="entry name" value="DPH3/4-like"/>
</dbReference>
<organism evidence="2 3">
    <name type="scientific">Panicum miliaceum</name>
    <name type="common">Proso millet</name>
    <name type="synonym">Broomcorn millet</name>
    <dbReference type="NCBI Taxonomy" id="4540"/>
    <lineage>
        <taxon>Eukaryota</taxon>
        <taxon>Viridiplantae</taxon>
        <taxon>Streptophyta</taxon>
        <taxon>Embryophyta</taxon>
        <taxon>Tracheophyta</taxon>
        <taxon>Spermatophyta</taxon>
        <taxon>Magnoliopsida</taxon>
        <taxon>Liliopsida</taxon>
        <taxon>Poales</taxon>
        <taxon>Poaceae</taxon>
        <taxon>PACMAD clade</taxon>
        <taxon>Panicoideae</taxon>
        <taxon>Panicodae</taxon>
        <taxon>Paniceae</taxon>
        <taxon>Panicinae</taxon>
        <taxon>Panicum</taxon>
        <taxon>Panicum sect. Panicum</taxon>
    </lineage>
</organism>
<proteinExistence type="predicted"/>
<dbReference type="GO" id="GO:0017183">
    <property type="term" value="P:protein histidyl modification to diphthamide"/>
    <property type="evidence" value="ECO:0007669"/>
    <property type="project" value="InterPro"/>
</dbReference>
<evidence type="ECO:0000313" key="3">
    <source>
        <dbReference type="Proteomes" id="UP000275267"/>
    </source>
</evidence>
<dbReference type="EMBL" id="PQIB02000001">
    <property type="protein sequence ID" value="RLN43432.1"/>
    <property type="molecule type" value="Genomic_DNA"/>
</dbReference>
<comment type="caution">
    <text evidence="2">The sequence shown here is derived from an EMBL/GenBank/DDBJ whole genome shotgun (WGS) entry which is preliminary data.</text>
</comment>
<reference evidence="3" key="1">
    <citation type="journal article" date="2019" name="Nat. Commun.">
        <title>The genome of broomcorn millet.</title>
        <authorList>
            <person name="Zou C."/>
            <person name="Miki D."/>
            <person name="Li D."/>
            <person name="Tang Q."/>
            <person name="Xiao L."/>
            <person name="Rajput S."/>
            <person name="Deng P."/>
            <person name="Jia W."/>
            <person name="Huang R."/>
            <person name="Zhang M."/>
            <person name="Sun Y."/>
            <person name="Hu J."/>
            <person name="Fu X."/>
            <person name="Schnable P.S."/>
            <person name="Li F."/>
            <person name="Zhang H."/>
            <person name="Feng B."/>
            <person name="Zhu X."/>
            <person name="Liu R."/>
            <person name="Schnable J.C."/>
            <person name="Zhu J.-K."/>
            <person name="Zhang H."/>
        </authorList>
    </citation>
    <scope>NUCLEOTIDE SEQUENCE [LARGE SCALE GENOMIC DNA]</scope>
</reference>
<evidence type="ECO:0000313" key="2">
    <source>
        <dbReference type="EMBL" id="RLN43432.1"/>
    </source>
</evidence>
<name>A0A3L6TTA8_PANMI</name>
<gene>
    <name evidence="2" type="ORF">C2845_PM01G33920</name>
</gene>